<feature type="domain" description="Ketopantoate reductase N-terminal" evidence="11">
    <location>
        <begin position="3"/>
        <end position="146"/>
    </location>
</feature>
<comment type="similarity">
    <text evidence="2 10">Belongs to the ketopantoate reductase family.</text>
</comment>
<dbReference type="SUPFAM" id="SSF51735">
    <property type="entry name" value="NAD(P)-binding Rossmann-fold domains"/>
    <property type="match status" value="1"/>
</dbReference>
<dbReference type="SUPFAM" id="SSF48179">
    <property type="entry name" value="6-phosphogluconate dehydrogenase C-terminal domain-like"/>
    <property type="match status" value="1"/>
</dbReference>
<dbReference type="EMBL" id="QJRN01000012">
    <property type="protein sequence ID" value="PYC33929.1"/>
    <property type="molecule type" value="Genomic_DNA"/>
</dbReference>
<dbReference type="NCBIfam" id="TIGR00745">
    <property type="entry name" value="apbA_panE"/>
    <property type="match status" value="1"/>
</dbReference>
<evidence type="ECO:0000313" key="14">
    <source>
        <dbReference type="Proteomes" id="UP000248188"/>
    </source>
</evidence>
<dbReference type="GO" id="GO:0050661">
    <property type="term" value="F:NADP binding"/>
    <property type="evidence" value="ECO:0007669"/>
    <property type="project" value="TreeGrafter"/>
</dbReference>
<comment type="caution">
    <text evidence="13">The sequence shown here is derived from an EMBL/GenBank/DDBJ whole genome shotgun (WGS) entry which is preliminary data.</text>
</comment>
<comment type="function">
    <text evidence="10">Catalyzes the NADPH-dependent reduction of ketopantoate into pantoic acid.</text>
</comment>
<dbReference type="PANTHER" id="PTHR43765:SF2">
    <property type="entry name" value="2-DEHYDROPANTOATE 2-REDUCTASE"/>
    <property type="match status" value="1"/>
</dbReference>
<dbReference type="InterPro" id="IPR013328">
    <property type="entry name" value="6PGD_dom2"/>
</dbReference>
<feature type="domain" description="Ketopantoate reductase C-terminal" evidence="12">
    <location>
        <begin position="178"/>
        <end position="302"/>
    </location>
</feature>
<dbReference type="AlphaFoldDB" id="A0A9Q6IF26"/>
<dbReference type="Proteomes" id="UP000248188">
    <property type="component" value="Unassembled WGS sequence"/>
</dbReference>
<organism evidence="13 14">
    <name type="scientific">Pseudomonas protegens</name>
    <dbReference type="NCBI Taxonomy" id="380021"/>
    <lineage>
        <taxon>Bacteria</taxon>
        <taxon>Pseudomonadati</taxon>
        <taxon>Pseudomonadota</taxon>
        <taxon>Gammaproteobacteria</taxon>
        <taxon>Pseudomonadales</taxon>
        <taxon>Pseudomonadaceae</taxon>
        <taxon>Pseudomonas</taxon>
    </lineage>
</organism>
<keyword evidence="6 10" id="KW-0521">NADP</keyword>
<evidence type="ECO:0000256" key="4">
    <source>
        <dbReference type="ARBA" id="ARBA00019465"/>
    </source>
</evidence>
<evidence type="ECO:0000256" key="8">
    <source>
        <dbReference type="ARBA" id="ARBA00032024"/>
    </source>
</evidence>
<dbReference type="Pfam" id="PF02558">
    <property type="entry name" value="ApbA"/>
    <property type="match status" value="1"/>
</dbReference>
<evidence type="ECO:0000259" key="12">
    <source>
        <dbReference type="Pfam" id="PF08546"/>
    </source>
</evidence>
<comment type="pathway">
    <text evidence="1 10">Cofactor biosynthesis; (R)-pantothenate biosynthesis; (R)-pantoate from 3-methyl-2-oxobutanoate: step 2/2.</text>
</comment>
<evidence type="ECO:0000256" key="9">
    <source>
        <dbReference type="ARBA" id="ARBA00048793"/>
    </source>
</evidence>
<dbReference type="InterPro" id="IPR013332">
    <property type="entry name" value="KPR_N"/>
</dbReference>
<keyword evidence="7 10" id="KW-0560">Oxidoreductase</keyword>
<evidence type="ECO:0000259" key="11">
    <source>
        <dbReference type="Pfam" id="PF02558"/>
    </source>
</evidence>
<evidence type="ECO:0000256" key="10">
    <source>
        <dbReference type="RuleBase" id="RU362068"/>
    </source>
</evidence>
<name>A0A9Q6IF26_9PSED</name>
<evidence type="ECO:0000256" key="2">
    <source>
        <dbReference type="ARBA" id="ARBA00007870"/>
    </source>
</evidence>
<evidence type="ECO:0000313" key="13">
    <source>
        <dbReference type="EMBL" id="PYC33929.1"/>
    </source>
</evidence>
<evidence type="ECO:0000256" key="6">
    <source>
        <dbReference type="ARBA" id="ARBA00022857"/>
    </source>
</evidence>
<keyword evidence="5 10" id="KW-0566">Pantothenate biosynthesis</keyword>
<evidence type="ECO:0000256" key="7">
    <source>
        <dbReference type="ARBA" id="ARBA00023002"/>
    </source>
</evidence>
<evidence type="ECO:0000256" key="3">
    <source>
        <dbReference type="ARBA" id="ARBA00013014"/>
    </source>
</evidence>
<dbReference type="InterPro" id="IPR013752">
    <property type="entry name" value="KPA_reductase"/>
</dbReference>
<dbReference type="InterPro" id="IPR050838">
    <property type="entry name" value="Ketopantoate_reductase"/>
</dbReference>
<sequence>MNISILGAGAMGSLFGGLLAESGQKVRLLDIDERHLEAIRRQGLRLETDSSDRRIDGLAACRPEQAPGHADLLLVFTKTLHTERALRSAAGHIGAQTLVLTLQNGLGNAEAVSRHVARERVLIGMTNWPADLLGPGHVRSHGEGVVRVLGLEGGASRGTSQVAQVLDGAGLQCRVDRDVWTSIWEKVAFNAALNSLCAASGCTVGQLGAAPEGVALARHMVLEVLAVARAAGVAVDEQRCLDSVAFAMANHRDHKPSMLQDVLAGRATEIGAINGEVLARARQAGIAVPHTETLLGLLRLIEARM</sequence>
<protein>
    <recommendedName>
        <fullName evidence="4 10">2-dehydropantoate 2-reductase</fullName>
        <ecNumber evidence="3 10">1.1.1.169</ecNumber>
    </recommendedName>
    <alternativeName>
        <fullName evidence="8 10">Ketopantoate reductase</fullName>
    </alternativeName>
</protein>
<dbReference type="Gene3D" id="3.40.50.720">
    <property type="entry name" value="NAD(P)-binding Rossmann-like Domain"/>
    <property type="match status" value="1"/>
</dbReference>
<evidence type="ECO:0000256" key="5">
    <source>
        <dbReference type="ARBA" id="ARBA00022655"/>
    </source>
</evidence>
<gene>
    <name evidence="13" type="ORF">DMX08_19775</name>
</gene>
<dbReference type="InterPro" id="IPR008927">
    <property type="entry name" value="6-PGluconate_DH-like_C_sf"/>
</dbReference>
<dbReference type="GO" id="GO:0008677">
    <property type="term" value="F:2-dehydropantoate 2-reductase activity"/>
    <property type="evidence" value="ECO:0007669"/>
    <property type="project" value="UniProtKB-EC"/>
</dbReference>
<dbReference type="RefSeq" id="WP_110652734.1">
    <property type="nucleotide sequence ID" value="NZ_QJRN01000012.1"/>
</dbReference>
<dbReference type="Pfam" id="PF08546">
    <property type="entry name" value="ApbA_C"/>
    <property type="match status" value="1"/>
</dbReference>
<accession>A0A9Q6IF26</accession>
<dbReference type="InterPro" id="IPR036291">
    <property type="entry name" value="NAD(P)-bd_dom_sf"/>
</dbReference>
<dbReference type="GO" id="GO:0015940">
    <property type="term" value="P:pantothenate biosynthetic process"/>
    <property type="evidence" value="ECO:0007669"/>
    <property type="project" value="UniProtKB-KW"/>
</dbReference>
<dbReference type="InterPro" id="IPR003710">
    <property type="entry name" value="ApbA"/>
</dbReference>
<dbReference type="FunFam" id="1.10.1040.10:FF:000017">
    <property type="entry name" value="2-dehydropantoate 2-reductase"/>
    <property type="match status" value="1"/>
</dbReference>
<dbReference type="PANTHER" id="PTHR43765">
    <property type="entry name" value="2-DEHYDROPANTOATE 2-REDUCTASE-RELATED"/>
    <property type="match status" value="1"/>
</dbReference>
<dbReference type="EC" id="1.1.1.169" evidence="3 10"/>
<evidence type="ECO:0000256" key="1">
    <source>
        <dbReference type="ARBA" id="ARBA00004994"/>
    </source>
</evidence>
<reference evidence="13 14" key="1">
    <citation type="submission" date="2018-06" db="EMBL/GenBank/DDBJ databases">
        <title>Pseudomonas diversity within urban Lake Michigan freshwaters.</title>
        <authorList>
            <person name="Batrich M."/>
            <person name="Hatzopoulos T."/>
            <person name="Putonti C."/>
        </authorList>
    </citation>
    <scope>NUCLEOTIDE SEQUENCE [LARGE SCALE GENOMIC DNA]</scope>
    <source>
        <strain evidence="13 14">MB-090624</strain>
    </source>
</reference>
<dbReference type="GO" id="GO:0005737">
    <property type="term" value="C:cytoplasm"/>
    <property type="evidence" value="ECO:0007669"/>
    <property type="project" value="TreeGrafter"/>
</dbReference>
<comment type="catalytic activity">
    <reaction evidence="9 10">
        <text>(R)-pantoate + NADP(+) = 2-dehydropantoate + NADPH + H(+)</text>
        <dbReference type="Rhea" id="RHEA:16233"/>
        <dbReference type="ChEBI" id="CHEBI:11561"/>
        <dbReference type="ChEBI" id="CHEBI:15378"/>
        <dbReference type="ChEBI" id="CHEBI:15980"/>
        <dbReference type="ChEBI" id="CHEBI:57783"/>
        <dbReference type="ChEBI" id="CHEBI:58349"/>
        <dbReference type="EC" id="1.1.1.169"/>
    </reaction>
</comment>
<dbReference type="Gene3D" id="1.10.1040.10">
    <property type="entry name" value="N-(1-d-carboxylethyl)-l-norvaline Dehydrogenase, domain 2"/>
    <property type="match status" value="1"/>
</dbReference>
<proteinExistence type="inferred from homology"/>